<keyword evidence="7" id="KW-1185">Reference proteome</keyword>
<dbReference type="NCBIfam" id="TIGR03473">
    <property type="entry name" value="HpnK"/>
    <property type="match status" value="1"/>
</dbReference>
<dbReference type="RefSeq" id="WP_187056645.1">
    <property type="nucleotide sequence ID" value="NZ_CP060412.1"/>
</dbReference>
<keyword evidence="2" id="KW-0479">Metal-binding</keyword>
<keyword evidence="4" id="KW-0460">Magnesium</keyword>
<evidence type="ECO:0000256" key="4">
    <source>
        <dbReference type="ARBA" id="ARBA00022842"/>
    </source>
</evidence>
<dbReference type="GO" id="GO:0046872">
    <property type="term" value="F:metal ion binding"/>
    <property type="evidence" value="ECO:0007669"/>
    <property type="project" value="UniProtKB-KW"/>
</dbReference>
<accession>A0A7G8Q325</accession>
<dbReference type="SUPFAM" id="SSF88713">
    <property type="entry name" value="Glycoside hydrolase/deacetylase"/>
    <property type="match status" value="1"/>
</dbReference>
<gene>
    <name evidence="6" type="primary">hpnK</name>
    <name evidence="6" type="ORF">H8F01_19330</name>
</gene>
<reference evidence="6 7" key="1">
    <citation type="submission" date="2020-08" db="EMBL/GenBank/DDBJ databases">
        <title>Dyella sp. G9 isolated from forest soil.</title>
        <authorList>
            <person name="Fu J."/>
            <person name="Qiu L."/>
        </authorList>
    </citation>
    <scope>NUCLEOTIDE SEQUENCE [LARGE SCALE GENOMIC DNA]</scope>
    <source>
        <strain evidence="6 7">G9</strain>
    </source>
</reference>
<dbReference type="Gene3D" id="3.20.20.370">
    <property type="entry name" value="Glycoside hydrolase/deacetylase"/>
    <property type="match status" value="1"/>
</dbReference>
<dbReference type="GO" id="GO:0005975">
    <property type="term" value="P:carbohydrate metabolic process"/>
    <property type="evidence" value="ECO:0007669"/>
    <property type="project" value="InterPro"/>
</dbReference>
<dbReference type="AlphaFoldDB" id="A0A7G8Q325"/>
<evidence type="ECO:0000256" key="2">
    <source>
        <dbReference type="ARBA" id="ARBA00022723"/>
    </source>
</evidence>
<dbReference type="EMBL" id="CP060412">
    <property type="protein sequence ID" value="QNK01183.1"/>
    <property type="molecule type" value="Genomic_DNA"/>
</dbReference>
<dbReference type="Pfam" id="PF04794">
    <property type="entry name" value="YdjC"/>
    <property type="match status" value="1"/>
</dbReference>
<dbReference type="PANTHER" id="PTHR31609">
    <property type="entry name" value="YDJC DEACETYLASE FAMILY MEMBER"/>
    <property type="match status" value="1"/>
</dbReference>
<protein>
    <submittedName>
        <fullName evidence="6">Hopanoid biosynthesis-associated protein HpnK</fullName>
    </submittedName>
</protein>
<sequence>MTAPPAPSQPRLIVTADDFGLHSAVNEAVERGFRDGVLRAASLMVTAPAVADAVARARQLPGLAVGLHLVLADGRSALPAPHIPALVDARGYFGDNMAGDGFRFFFLPHVRRQLAAEIRAQFEAFAATGLPLDHVNAHKHFHLHPTVLSLMLSIGRDFGLRAVRWPAEPGSGPWLKPWLALMRYRLRRAGMRTNDRVFGIRHTGGMNEQVLLDVLQHLPDGLNELYLHPATHDELTPAMASYRHADELAALLSPRVRQAVAEHCRLCHGFSDPAAA</sequence>
<keyword evidence="3" id="KW-0378">Hydrolase</keyword>
<dbReference type="Proteomes" id="UP000515873">
    <property type="component" value="Chromosome"/>
</dbReference>
<comment type="cofactor">
    <cofactor evidence="1">
        <name>Mg(2+)</name>
        <dbReference type="ChEBI" id="CHEBI:18420"/>
    </cofactor>
</comment>
<name>A0A7G8Q325_9GAMM</name>
<keyword evidence="5" id="KW-0119">Carbohydrate metabolism</keyword>
<evidence type="ECO:0000313" key="7">
    <source>
        <dbReference type="Proteomes" id="UP000515873"/>
    </source>
</evidence>
<evidence type="ECO:0000313" key="6">
    <source>
        <dbReference type="EMBL" id="QNK01183.1"/>
    </source>
</evidence>
<proteinExistence type="predicted"/>
<dbReference type="InterPro" id="IPR011330">
    <property type="entry name" value="Glyco_hydro/deAcase_b/a-brl"/>
</dbReference>
<evidence type="ECO:0000256" key="3">
    <source>
        <dbReference type="ARBA" id="ARBA00022801"/>
    </source>
</evidence>
<dbReference type="PANTHER" id="PTHR31609:SF1">
    <property type="entry name" value="CARBOHYDRATE DEACETYLASE"/>
    <property type="match status" value="1"/>
</dbReference>
<dbReference type="InterPro" id="IPR006879">
    <property type="entry name" value="YdjC-like"/>
</dbReference>
<evidence type="ECO:0000256" key="5">
    <source>
        <dbReference type="ARBA" id="ARBA00023277"/>
    </source>
</evidence>
<evidence type="ECO:0000256" key="1">
    <source>
        <dbReference type="ARBA" id="ARBA00001946"/>
    </source>
</evidence>
<dbReference type="KEGG" id="dtl:H8F01_19330"/>
<dbReference type="InterPro" id="IPR017836">
    <property type="entry name" value="Hopanoid_biosynth-assoc_HpnK"/>
</dbReference>
<organism evidence="6 7">
    <name type="scientific">Dyella telluris</name>
    <dbReference type="NCBI Taxonomy" id="2763498"/>
    <lineage>
        <taxon>Bacteria</taxon>
        <taxon>Pseudomonadati</taxon>
        <taxon>Pseudomonadota</taxon>
        <taxon>Gammaproteobacteria</taxon>
        <taxon>Lysobacterales</taxon>
        <taxon>Rhodanobacteraceae</taxon>
        <taxon>Dyella</taxon>
    </lineage>
</organism>
<dbReference type="GO" id="GO:0016787">
    <property type="term" value="F:hydrolase activity"/>
    <property type="evidence" value="ECO:0007669"/>
    <property type="project" value="UniProtKB-KW"/>
</dbReference>
<dbReference type="GO" id="GO:0019213">
    <property type="term" value="F:deacetylase activity"/>
    <property type="evidence" value="ECO:0007669"/>
    <property type="project" value="TreeGrafter"/>
</dbReference>